<feature type="region of interest" description="Disordered" evidence="1">
    <location>
        <begin position="45"/>
        <end position="73"/>
    </location>
</feature>
<dbReference type="InterPro" id="IPR049539">
    <property type="entry name" value="SPL"/>
</dbReference>
<accession>A0A8J2VE30</accession>
<dbReference type="Proteomes" id="UP000625210">
    <property type="component" value="Unassembled WGS sequence"/>
</dbReference>
<evidence type="ECO:0000313" key="3">
    <source>
        <dbReference type="Proteomes" id="UP000625210"/>
    </source>
</evidence>
<evidence type="ECO:0000313" key="2">
    <source>
        <dbReference type="EMBL" id="GGE05095.1"/>
    </source>
</evidence>
<organism evidence="2 3">
    <name type="scientific">Marinithermofilum abyssi</name>
    <dbReference type="NCBI Taxonomy" id="1571185"/>
    <lineage>
        <taxon>Bacteria</taxon>
        <taxon>Bacillati</taxon>
        <taxon>Bacillota</taxon>
        <taxon>Bacilli</taxon>
        <taxon>Bacillales</taxon>
        <taxon>Thermoactinomycetaceae</taxon>
        <taxon>Marinithermofilum</taxon>
    </lineage>
</organism>
<gene>
    <name evidence="2" type="ORF">GCM10011571_02690</name>
</gene>
<dbReference type="Pfam" id="PF20903">
    <property type="entry name" value="SPL"/>
    <property type="match status" value="1"/>
</dbReference>
<proteinExistence type="predicted"/>
<sequence length="73" mass="8553">MDFIQAKLGLYDDLLQRARSDLSFELITHRFTKAAKRVIKNVIPKRSSRWTKKNERKNGADMEEPSMSTLKNK</sequence>
<dbReference type="AlphaFoldDB" id="A0A8J2VE30"/>
<protein>
    <submittedName>
        <fullName evidence="2">Uncharacterized protein</fullName>
    </submittedName>
</protein>
<keyword evidence="3" id="KW-1185">Reference proteome</keyword>
<comment type="caution">
    <text evidence="2">The sequence shown here is derived from an EMBL/GenBank/DDBJ whole genome shotgun (WGS) entry which is preliminary data.</text>
</comment>
<evidence type="ECO:0000256" key="1">
    <source>
        <dbReference type="SAM" id="MobiDB-lite"/>
    </source>
</evidence>
<reference evidence="2" key="1">
    <citation type="journal article" date="2014" name="Int. J. Syst. Evol. Microbiol.">
        <title>Complete genome sequence of Corynebacterium casei LMG S-19264T (=DSM 44701T), isolated from a smear-ripened cheese.</title>
        <authorList>
            <consortium name="US DOE Joint Genome Institute (JGI-PGF)"/>
            <person name="Walter F."/>
            <person name="Albersmeier A."/>
            <person name="Kalinowski J."/>
            <person name="Ruckert C."/>
        </authorList>
    </citation>
    <scope>NUCLEOTIDE SEQUENCE</scope>
    <source>
        <strain evidence="2">CGMCC 1.15179</strain>
    </source>
</reference>
<dbReference type="EMBL" id="BMHQ01000001">
    <property type="protein sequence ID" value="GGE05095.1"/>
    <property type="molecule type" value="Genomic_DNA"/>
</dbReference>
<name>A0A8J2VE30_9BACL</name>
<reference evidence="2" key="2">
    <citation type="submission" date="2020-09" db="EMBL/GenBank/DDBJ databases">
        <authorList>
            <person name="Sun Q."/>
            <person name="Zhou Y."/>
        </authorList>
    </citation>
    <scope>NUCLEOTIDE SEQUENCE</scope>
    <source>
        <strain evidence="2">CGMCC 1.15179</strain>
    </source>
</reference>